<gene>
    <name evidence="5" type="ORF">MNBD_ALPHA07-810</name>
</gene>
<feature type="coiled-coil region" evidence="3">
    <location>
        <begin position="180"/>
        <end position="214"/>
    </location>
</feature>
<dbReference type="InterPro" id="IPR050465">
    <property type="entry name" value="UPF0194_transport"/>
</dbReference>
<dbReference type="NCBIfam" id="TIGR02971">
    <property type="entry name" value="heterocyst_DevB"/>
    <property type="match status" value="1"/>
</dbReference>
<keyword evidence="4" id="KW-0812">Transmembrane</keyword>
<name>A0A3B0SG61_9ZZZZ</name>
<dbReference type="PANTHER" id="PTHR32347">
    <property type="entry name" value="EFFLUX SYSTEM COMPONENT YKNX-RELATED"/>
    <property type="match status" value="1"/>
</dbReference>
<dbReference type="PANTHER" id="PTHR32347:SF27">
    <property type="entry name" value="RND EFFLUX PUMP MEMBRANE FUSION PROTEIN BARREL-SANDWICH DOMAIN-CONTAINING PROTEIN"/>
    <property type="match status" value="1"/>
</dbReference>
<keyword evidence="2 3" id="KW-0175">Coiled coil</keyword>
<dbReference type="InterPro" id="IPR014315">
    <property type="entry name" value="ABC_heterocyst_DevB"/>
</dbReference>
<evidence type="ECO:0000313" key="5">
    <source>
        <dbReference type="EMBL" id="VAW03113.1"/>
    </source>
</evidence>
<evidence type="ECO:0008006" key="6">
    <source>
        <dbReference type="Google" id="ProtNLM"/>
    </source>
</evidence>
<evidence type="ECO:0000256" key="3">
    <source>
        <dbReference type="SAM" id="Coils"/>
    </source>
</evidence>
<dbReference type="EMBL" id="UOEG01000251">
    <property type="protein sequence ID" value="VAW03113.1"/>
    <property type="molecule type" value="Genomic_DNA"/>
</dbReference>
<evidence type="ECO:0000256" key="4">
    <source>
        <dbReference type="SAM" id="Phobius"/>
    </source>
</evidence>
<keyword evidence="4" id="KW-1133">Transmembrane helix</keyword>
<keyword evidence="4" id="KW-0472">Membrane</keyword>
<proteinExistence type="predicted"/>
<dbReference type="GO" id="GO:0030313">
    <property type="term" value="C:cell envelope"/>
    <property type="evidence" value="ECO:0007669"/>
    <property type="project" value="UniProtKB-SubCell"/>
</dbReference>
<reference evidence="5" key="1">
    <citation type="submission" date="2018-06" db="EMBL/GenBank/DDBJ databases">
        <authorList>
            <person name="Zhirakovskaya E."/>
        </authorList>
    </citation>
    <scope>NUCLEOTIDE SEQUENCE</scope>
</reference>
<evidence type="ECO:0000256" key="2">
    <source>
        <dbReference type="ARBA" id="ARBA00023054"/>
    </source>
</evidence>
<feature type="transmembrane region" description="Helical" evidence="4">
    <location>
        <begin position="41"/>
        <end position="61"/>
    </location>
</feature>
<sequence>MTKDQPTGDKALPMQVIDHAGTAQSAGGAAHIPPRGVLRKLPFLLLVPALLFTGAVIGLYIQPPGVQKFFALAGLQPGGGSSAPFALPPDVEVPQEMLDTMQISDVVGLARIMPQGDISPVAAPWGAGDARISEVLVRVGDALEKGQVVARLDNLAQLESAVQSARANVGVREAGLLQVRQSVRNSLAEARAALEQAEAAAEVARTDRARSEELFSRGVATQAALNTAISVDRQAAQAVEKARATLSRYTSDDLDNQPDVIVAERNLEAAQVDLERARRDLDRARVVAPISGVVLDIYARPGESPPKDGIMAMGDTSQMMAEVEVYQDRIALVAVGQPVEIVSDAIGETLIGVVERIGLIVGRQELVSNDTAATLDARVFDVLVRLDPNSSKIAAHYTNLEALARIDTRAGKQDGVGE</sequence>
<dbReference type="AlphaFoldDB" id="A0A3B0SG61"/>
<feature type="coiled-coil region" evidence="3">
    <location>
        <begin position="260"/>
        <end position="287"/>
    </location>
</feature>
<protein>
    <recommendedName>
        <fullName evidence="6">ABC exporter membrane fusion component of DevB family</fullName>
    </recommendedName>
</protein>
<evidence type="ECO:0000256" key="1">
    <source>
        <dbReference type="ARBA" id="ARBA00004196"/>
    </source>
</evidence>
<dbReference type="Gene3D" id="1.20.1600.10">
    <property type="entry name" value="Outer membrane efflux proteins (OEP)"/>
    <property type="match status" value="1"/>
</dbReference>
<accession>A0A3B0SG61</accession>
<organism evidence="5">
    <name type="scientific">hydrothermal vent metagenome</name>
    <dbReference type="NCBI Taxonomy" id="652676"/>
    <lineage>
        <taxon>unclassified sequences</taxon>
        <taxon>metagenomes</taxon>
        <taxon>ecological metagenomes</taxon>
    </lineage>
</organism>
<comment type="subcellular location">
    <subcellularLocation>
        <location evidence="1">Cell envelope</location>
    </subcellularLocation>
</comment>
<dbReference type="Gene3D" id="2.40.30.170">
    <property type="match status" value="1"/>
</dbReference>